<comment type="caution">
    <text evidence="2">The sequence shown here is derived from an EMBL/GenBank/DDBJ whole genome shotgun (WGS) entry which is preliminary data.</text>
</comment>
<keyword evidence="3" id="KW-1185">Reference proteome</keyword>
<feature type="compositionally biased region" description="Basic and acidic residues" evidence="1">
    <location>
        <begin position="120"/>
        <end position="136"/>
    </location>
</feature>
<gene>
    <name evidence="2" type="ORF">HUJ06_017850</name>
</gene>
<reference evidence="2 3" key="1">
    <citation type="journal article" date="2020" name="Mol. Biol. Evol.">
        <title>Distinct Expression and Methylation Patterns for Genes with Different Fates following a Single Whole-Genome Duplication in Flowering Plants.</title>
        <authorList>
            <person name="Shi T."/>
            <person name="Rahmani R.S."/>
            <person name="Gugger P.F."/>
            <person name="Wang M."/>
            <person name="Li H."/>
            <person name="Zhang Y."/>
            <person name="Li Z."/>
            <person name="Wang Q."/>
            <person name="Van de Peer Y."/>
            <person name="Marchal K."/>
            <person name="Chen J."/>
        </authorList>
    </citation>
    <scope>NUCLEOTIDE SEQUENCE [LARGE SCALE GENOMIC DNA]</scope>
    <source>
        <tissue evidence="2">Leaf</tissue>
    </source>
</reference>
<feature type="region of interest" description="Disordered" evidence="1">
    <location>
        <begin position="30"/>
        <end position="58"/>
    </location>
</feature>
<evidence type="ECO:0000313" key="3">
    <source>
        <dbReference type="Proteomes" id="UP000607653"/>
    </source>
</evidence>
<feature type="region of interest" description="Disordered" evidence="1">
    <location>
        <begin position="91"/>
        <end position="182"/>
    </location>
</feature>
<feature type="compositionally biased region" description="Acidic residues" evidence="1">
    <location>
        <begin position="40"/>
        <end position="50"/>
    </location>
</feature>
<dbReference type="EMBL" id="DUZY01000008">
    <property type="protein sequence ID" value="DAD47913.1"/>
    <property type="molecule type" value="Genomic_DNA"/>
</dbReference>
<dbReference type="Proteomes" id="UP000607653">
    <property type="component" value="Unassembled WGS sequence"/>
</dbReference>
<protein>
    <submittedName>
        <fullName evidence="2">Uncharacterized protein</fullName>
    </submittedName>
</protein>
<proteinExistence type="predicted"/>
<name>A0A822ZSP6_NELNU</name>
<dbReference type="AlphaFoldDB" id="A0A822ZSP6"/>
<dbReference type="PANTHER" id="PTHR31833">
    <property type="entry name" value="UPF0690 PROTEIN C1ORF52"/>
    <property type="match status" value="1"/>
</dbReference>
<organism evidence="2 3">
    <name type="scientific">Nelumbo nucifera</name>
    <name type="common">Sacred lotus</name>
    <dbReference type="NCBI Taxonomy" id="4432"/>
    <lineage>
        <taxon>Eukaryota</taxon>
        <taxon>Viridiplantae</taxon>
        <taxon>Streptophyta</taxon>
        <taxon>Embryophyta</taxon>
        <taxon>Tracheophyta</taxon>
        <taxon>Spermatophyta</taxon>
        <taxon>Magnoliopsida</taxon>
        <taxon>Proteales</taxon>
        <taxon>Nelumbonaceae</taxon>
        <taxon>Nelumbo</taxon>
    </lineage>
</organism>
<accession>A0A822ZSP6</accession>
<evidence type="ECO:0000313" key="2">
    <source>
        <dbReference type="EMBL" id="DAD47913.1"/>
    </source>
</evidence>
<sequence length="199" mass="22421">MHEILYLDNPFIICSVRISYNMKRAMPWSDKVDGLSSEESSSDSDSESDDGLGKTKPTIVQLAKETVSEVKPGKLKGNGGIDFEALSRHGYRGGPSLLSMPPPKEVDDKPLDWSWSNGKENVKDREIEESYEERQKTRAALAEGEELTGVQTRKEKKNLSFSQKEKRKRDLGQASRGKNYVEEEKRLLRDSGIYSGFDS</sequence>
<evidence type="ECO:0000256" key="1">
    <source>
        <dbReference type="SAM" id="MobiDB-lite"/>
    </source>
</evidence>
<dbReference type="PANTHER" id="PTHR31833:SF2">
    <property type="entry name" value="UPF0690 PROTEIN C1ORF52"/>
    <property type="match status" value="1"/>
</dbReference>